<evidence type="ECO:0000256" key="5">
    <source>
        <dbReference type="ARBA" id="ARBA00022777"/>
    </source>
</evidence>
<evidence type="ECO:0000256" key="2">
    <source>
        <dbReference type="ARBA" id="ARBA00013253"/>
    </source>
</evidence>
<sequence length="181" mass="20191">MALIYISVGSNIDRERHVSAAYLELHLLFGTLRCSRVFESEAVGFSGDAFYNLVIEAHTEMSVADCVSALKNLEQRYGKAAASPKFCGKTLDLDLLTYDDLVCQQPVELPRGEILKNAFVLWPLAELAPDQRHPVTQQSYQALWQAYQEPQKLEPIEFVWPDPTVVLPASLLPADAQPVCV</sequence>
<organism evidence="9 10">
    <name type="scientific">Rheinheimera marina</name>
    <dbReference type="NCBI Taxonomy" id="1774958"/>
    <lineage>
        <taxon>Bacteria</taxon>
        <taxon>Pseudomonadati</taxon>
        <taxon>Pseudomonadota</taxon>
        <taxon>Gammaproteobacteria</taxon>
        <taxon>Chromatiales</taxon>
        <taxon>Chromatiaceae</taxon>
        <taxon>Rheinheimera</taxon>
    </lineage>
</organism>
<keyword evidence="4" id="KW-0547">Nucleotide-binding</keyword>
<name>A0ABV9JS71_9GAMM</name>
<evidence type="ECO:0000313" key="10">
    <source>
        <dbReference type="Proteomes" id="UP001595962"/>
    </source>
</evidence>
<protein>
    <recommendedName>
        <fullName evidence="2">2-amino-4-hydroxy-6-hydroxymethyldihydropteridine diphosphokinase</fullName>
        <ecNumber evidence="2">2.7.6.3</ecNumber>
    </recommendedName>
</protein>
<dbReference type="RefSeq" id="WP_377336756.1">
    <property type="nucleotide sequence ID" value="NZ_JBHSGB010000021.1"/>
</dbReference>
<accession>A0ABV9JS71</accession>
<evidence type="ECO:0000256" key="6">
    <source>
        <dbReference type="ARBA" id="ARBA00022840"/>
    </source>
</evidence>
<evidence type="ECO:0000313" key="9">
    <source>
        <dbReference type="EMBL" id="MFC4657084.1"/>
    </source>
</evidence>
<keyword evidence="3 9" id="KW-0808">Transferase</keyword>
<dbReference type="PANTHER" id="PTHR43071">
    <property type="entry name" value="2-AMINO-4-HYDROXY-6-HYDROXYMETHYLDIHYDROPTERIDINE PYROPHOSPHOKINASE"/>
    <property type="match status" value="1"/>
</dbReference>
<evidence type="ECO:0000256" key="3">
    <source>
        <dbReference type="ARBA" id="ARBA00022679"/>
    </source>
</evidence>
<evidence type="ECO:0000259" key="8">
    <source>
        <dbReference type="Pfam" id="PF01288"/>
    </source>
</evidence>
<comment type="caution">
    <text evidence="9">The sequence shown here is derived from an EMBL/GenBank/DDBJ whole genome shotgun (WGS) entry which is preliminary data.</text>
</comment>
<evidence type="ECO:0000256" key="4">
    <source>
        <dbReference type="ARBA" id="ARBA00022741"/>
    </source>
</evidence>
<gene>
    <name evidence="9" type="primary">folK</name>
    <name evidence="9" type="ORF">ACFO3I_18905</name>
</gene>
<dbReference type="Gene3D" id="3.30.70.560">
    <property type="entry name" value="7,8-Dihydro-6-hydroxymethylpterin-pyrophosphokinase HPPK"/>
    <property type="match status" value="1"/>
</dbReference>
<comment type="pathway">
    <text evidence="1">Cofactor biosynthesis; tetrahydrofolate biosynthesis; 2-amino-4-hydroxy-6-hydroxymethyl-7,8-dihydropteridine diphosphate from 7,8-dihydroneopterin triphosphate: step 4/4.</text>
</comment>
<evidence type="ECO:0000256" key="1">
    <source>
        <dbReference type="ARBA" id="ARBA00005051"/>
    </source>
</evidence>
<dbReference type="Proteomes" id="UP001595962">
    <property type="component" value="Unassembled WGS sequence"/>
</dbReference>
<proteinExistence type="predicted"/>
<dbReference type="NCBIfam" id="TIGR01498">
    <property type="entry name" value="folK"/>
    <property type="match status" value="1"/>
</dbReference>
<dbReference type="GO" id="GO:0003848">
    <property type="term" value="F:2-amino-4-hydroxy-6-hydroxymethyldihydropteridine diphosphokinase activity"/>
    <property type="evidence" value="ECO:0007669"/>
    <property type="project" value="UniProtKB-EC"/>
</dbReference>
<evidence type="ECO:0000256" key="7">
    <source>
        <dbReference type="ARBA" id="ARBA00022909"/>
    </source>
</evidence>
<keyword evidence="7" id="KW-0289">Folate biosynthesis</keyword>
<dbReference type="PANTHER" id="PTHR43071:SF2">
    <property type="entry name" value="2-AMINO-4-HYDROXY-6-HYDROXYMETHYLDIHYDROPTERIDINE PYROPHOSPHOKINASE"/>
    <property type="match status" value="1"/>
</dbReference>
<dbReference type="InterPro" id="IPR035907">
    <property type="entry name" value="Hppk_sf"/>
</dbReference>
<keyword evidence="10" id="KW-1185">Reference proteome</keyword>
<keyword evidence="5" id="KW-0418">Kinase</keyword>
<dbReference type="Pfam" id="PF01288">
    <property type="entry name" value="HPPK"/>
    <property type="match status" value="1"/>
</dbReference>
<dbReference type="EC" id="2.7.6.3" evidence="2"/>
<dbReference type="EMBL" id="JBHSGB010000021">
    <property type="protein sequence ID" value="MFC4657084.1"/>
    <property type="molecule type" value="Genomic_DNA"/>
</dbReference>
<feature type="domain" description="7,8-dihydro-6-hydroxymethylpterin-pyrophosphokinase" evidence="8">
    <location>
        <begin position="5"/>
        <end position="129"/>
    </location>
</feature>
<dbReference type="SUPFAM" id="SSF55083">
    <property type="entry name" value="6-hydroxymethyl-7,8-dihydropterin pyrophosphokinase, HPPK"/>
    <property type="match status" value="1"/>
</dbReference>
<dbReference type="InterPro" id="IPR000550">
    <property type="entry name" value="Hppk"/>
</dbReference>
<reference evidence="10" key="1">
    <citation type="journal article" date="2019" name="Int. J. Syst. Evol. Microbiol.">
        <title>The Global Catalogue of Microorganisms (GCM) 10K type strain sequencing project: providing services to taxonomists for standard genome sequencing and annotation.</title>
        <authorList>
            <consortium name="The Broad Institute Genomics Platform"/>
            <consortium name="The Broad Institute Genome Sequencing Center for Infectious Disease"/>
            <person name="Wu L."/>
            <person name="Ma J."/>
        </authorList>
    </citation>
    <scope>NUCLEOTIDE SEQUENCE [LARGE SCALE GENOMIC DNA]</scope>
    <source>
        <strain evidence="10">DT28</strain>
    </source>
</reference>
<keyword evidence="6" id="KW-0067">ATP-binding</keyword>